<proteinExistence type="predicted"/>
<evidence type="ECO:0000313" key="2">
    <source>
        <dbReference type="Proteomes" id="UP001445076"/>
    </source>
</evidence>
<accession>A0AAW0VUJ0</accession>
<comment type="caution">
    <text evidence="1">The sequence shown here is derived from an EMBL/GenBank/DDBJ whole genome shotgun (WGS) entry which is preliminary data.</text>
</comment>
<dbReference type="GO" id="GO:0003730">
    <property type="term" value="F:mRNA 3'-UTR binding"/>
    <property type="evidence" value="ECO:0007669"/>
    <property type="project" value="TreeGrafter"/>
</dbReference>
<protein>
    <submittedName>
        <fullName evidence="1">Uncharacterized protein</fullName>
    </submittedName>
</protein>
<reference evidence="1 2" key="1">
    <citation type="journal article" date="2024" name="BMC Genomics">
        <title>Genome assembly of redclaw crayfish (Cherax quadricarinatus) provides insights into its immune adaptation and hypoxia tolerance.</title>
        <authorList>
            <person name="Liu Z."/>
            <person name="Zheng J."/>
            <person name="Li H."/>
            <person name="Fang K."/>
            <person name="Wang S."/>
            <person name="He J."/>
            <person name="Zhou D."/>
            <person name="Weng S."/>
            <person name="Chi M."/>
            <person name="Gu Z."/>
            <person name="He J."/>
            <person name="Li F."/>
            <person name="Wang M."/>
        </authorList>
    </citation>
    <scope>NUCLEOTIDE SEQUENCE [LARGE SCALE GENOMIC DNA]</scope>
    <source>
        <strain evidence="1">ZL_2023a</strain>
    </source>
</reference>
<dbReference type="AlphaFoldDB" id="A0AAW0VUJ0"/>
<dbReference type="GO" id="GO:0005739">
    <property type="term" value="C:mitochondrion"/>
    <property type="evidence" value="ECO:0007669"/>
    <property type="project" value="TreeGrafter"/>
</dbReference>
<gene>
    <name evidence="1" type="ORF">OTU49_012969</name>
</gene>
<organism evidence="1 2">
    <name type="scientific">Cherax quadricarinatus</name>
    <name type="common">Australian red claw crayfish</name>
    <dbReference type="NCBI Taxonomy" id="27406"/>
    <lineage>
        <taxon>Eukaryota</taxon>
        <taxon>Metazoa</taxon>
        <taxon>Ecdysozoa</taxon>
        <taxon>Arthropoda</taxon>
        <taxon>Crustacea</taxon>
        <taxon>Multicrustacea</taxon>
        <taxon>Malacostraca</taxon>
        <taxon>Eumalacostraca</taxon>
        <taxon>Eucarida</taxon>
        <taxon>Decapoda</taxon>
        <taxon>Pleocyemata</taxon>
        <taxon>Astacidea</taxon>
        <taxon>Parastacoidea</taxon>
        <taxon>Parastacidae</taxon>
        <taxon>Cherax</taxon>
    </lineage>
</organism>
<dbReference type="PANTHER" id="PTHR46669">
    <property type="entry name" value="LEUCINE-RICH PPR MOTIF-CONTAINING PROTEIN, MITOCHONDRIAL"/>
    <property type="match status" value="1"/>
</dbReference>
<sequence length="580" mass="64613">MIEMGQTPGLETLRDHIIPGLIVSHPDLTLQMLTRAGLTLTMAATPLLIVLIKNSMLNQAIEFVKKQKATFSLRNLMAHLASAWPSNPRTIIELLALIIKKNKEDTTESEVGEDDWGGQFVLDLAASRTGLSVEKIRPLFEELRKNDVTISESSADLLMTRSNRSIQEAIRNNINIILDPRMGQPPKEQEYNILPHPRSMTLEELDGHMVELQSKGMNVRGTLRKLMLQHATKNQPQHVLALMKKAKEIGIKASAGMMAGIIAAYVSCRNADAALDMLSELQVQHAGFSLDSFKIIDLCTLLIEEGRSEEGVLLLEEYIEKNVKVAFDATGIRRNCRNLLMAAATTGDCELTSQLFSKLLGCGFVRADNLTLGALVKCRLNSGDLAAAVTEAETILKKYKCLPMRIEILIHLIHHLKCQNESMSCLDESRDSGKLNTAGSLLDHMLNLIAECHGPRRARHDLLFACLEAGQPVEARKVVQNLGEELDMKLLNRQFDRYLKTEQDDALRHFLTASRGNTLVDRHRVFSSLLNIYYVQSAGDKALSLWTMMQEESLPPSETFLSTLASVLAANNMKIPFQIQ</sequence>
<dbReference type="Gene3D" id="1.25.40.10">
    <property type="entry name" value="Tetratricopeptide repeat domain"/>
    <property type="match status" value="2"/>
</dbReference>
<evidence type="ECO:0000313" key="1">
    <source>
        <dbReference type="EMBL" id="KAK8721003.1"/>
    </source>
</evidence>
<dbReference type="GO" id="GO:0005634">
    <property type="term" value="C:nucleus"/>
    <property type="evidence" value="ECO:0007669"/>
    <property type="project" value="TreeGrafter"/>
</dbReference>
<dbReference type="PANTHER" id="PTHR46669:SF2">
    <property type="entry name" value="EG:BACN32G11.3 PROTEIN"/>
    <property type="match status" value="1"/>
</dbReference>
<dbReference type="EMBL" id="JARKIK010000137">
    <property type="protein sequence ID" value="KAK8721003.1"/>
    <property type="molecule type" value="Genomic_DNA"/>
</dbReference>
<keyword evidence="2" id="KW-1185">Reference proteome</keyword>
<dbReference type="GO" id="GO:0070129">
    <property type="term" value="P:regulation of mitochondrial translation"/>
    <property type="evidence" value="ECO:0007669"/>
    <property type="project" value="TreeGrafter"/>
</dbReference>
<dbReference type="InterPro" id="IPR033490">
    <property type="entry name" value="LRP130"/>
</dbReference>
<dbReference type="InterPro" id="IPR011990">
    <property type="entry name" value="TPR-like_helical_dom_sf"/>
</dbReference>
<name>A0AAW0VUJ0_CHEQU</name>
<dbReference type="Proteomes" id="UP001445076">
    <property type="component" value="Unassembled WGS sequence"/>
</dbReference>